<accession>W0FNG1</accession>
<name>W0FNG1_9BACT</name>
<keyword evidence="2" id="KW-0560">Oxidoreductase</keyword>
<dbReference type="InterPro" id="IPR007138">
    <property type="entry name" value="ABM_dom"/>
</dbReference>
<reference evidence="2" key="1">
    <citation type="journal article" date="2013" name="PLoS ONE">
        <title>Metagenomic insights into the carbohydrate-active enzymes carried by the microorganisms adhering to solid digesta in the rumen of cows.</title>
        <authorList>
            <person name="Wang L."/>
            <person name="Hatem A."/>
            <person name="Catalyurek U.V."/>
            <person name="Morrison M."/>
            <person name="Yu Z."/>
        </authorList>
    </citation>
    <scope>NUCLEOTIDE SEQUENCE</scope>
</reference>
<dbReference type="InterPro" id="IPR011008">
    <property type="entry name" value="Dimeric_a/b-barrel"/>
</dbReference>
<protein>
    <submittedName>
        <fullName evidence="2">Antibiotic biosynthesis monooxygenase</fullName>
    </submittedName>
</protein>
<proteinExistence type="predicted"/>
<dbReference type="Gene3D" id="3.30.70.100">
    <property type="match status" value="1"/>
</dbReference>
<evidence type="ECO:0000313" key="2">
    <source>
        <dbReference type="EMBL" id="AHF26423.1"/>
    </source>
</evidence>
<dbReference type="SUPFAM" id="SSF54909">
    <property type="entry name" value="Dimeric alpha+beta barrel"/>
    <property type="match status" value="1"/>
</dbReference>
<organism evidence="2">
    <name type="scientific">uncultured bacterium Contig1468_n_1482_cl</name>
    <dbReference type="NCBI Taxonomy" id="1393431"/>
    <lineage>
        <taxon>Bacteria</taxon>
        <taxon>environmental samples</taxon>
    </lineage>
</organism>
<sequence length="96" mass="11068">MIVLNVTYKCKPGMRESFLEMIMAEGIDTACRAEAGNRKYDYYLPVDDSDDLLLLEKWADADAFSAHGRQPHYARLKEIKAEFVSDTVIEKFESRE</sequence>
<keyword evidence="2" id="KW-0503">Monooxygenase</keyword>
<dbReference type="GO" id="GO:0004497">
    <property type="term" value="F:monooxygenase activity"/>
    <property type="evidence" value="ECO:0007669"/>
    <property type="project" value="UniProtKB-KW"/>
</dbReference>
<evidence type="ECO:0000259" key="1">
    <source>
        <dbReference type="PROSITE" id="PS51725"/>
    </source>
</evidence>
<dbReference type="PROSITE" id="PS51725">
    <property type="entry name" value="ABM"/>
    <property type="match status" value="1"/>
</dbReference>
<dbReference type="Pfam" id="PF03992">
    <property type="entry name" value="ABM"/>
    <property type="match status" value="1"/>
</dbReference>
<feature type="domain" description="ABM" evidence="1">
    <location>
        <begin position="2"/>
        <end position="92"/>
    </location>
</feature>
<dbReference type="EMBL" id="KC246879">
    <property type="protein sequence ID" value="AHF26423.1"/>
    <property type="molecule type" value="Genomic_DNA"/>
</dbReference>
<dbReference type="AlphaFoldDB" id="W0FNG1"/>